<dbReference type="Gene3D" id="3.40.50.300">
    <property type="entry name" value="P-loop containing nucleotide triphosphate hydrolases"/>
    <property type="match status" value="2"/>
</dbReference>
<dbReference type="InterPro" id="IPR038729">
    <property type="entry name" value="Rad50/SbcC_AAA"/>
</dbReference>
<dbReference type="PANTHER" id="PTHR32114">
    <property type="entry name" value="ABC TRANSPORTER ABCH.3"/>
    <property type="match status" value="1"/>
</dbReference>
<feature type="domain" description="Rad50/SbcC-type AAA" evidence="2">
    <location>
        <begin position="5"/>
        <end position="225"/>
    </location>
</feature>
<keyword evidence="1" id="KW-0175">Coiled coil</keyword>
<feature type="coiled-coil region" evidence="1">
    <location>
        <begin position="175"/>
        <end position="225"/>
    </location>
</feature>
<gene>
    <name evidence="3" type="ORF">QM480_02210</name>
</gene>
<sequence>MKFKKIEISGFRIYDDPKDATFDLTTTSDEPAGFVSLYAPNGFGKTSFYDAVEYAITGSINRFFVGKRELDKLADFQNQQNELSFIRNIKASSDRETYINITTDSIEKPSIYRKFKKHGNQIFDLNLKNKPDVHEFQKVILSQEWITAFLTEQDGTYRYEKFMEIPELSIINEYYSKLKQTCSVLENKKNKLKEDITEFEKSIQNVSSENLLETVNNQMQILTEEFGEHSLIFLSLTSTQEDIKRLKDTIANRTFSSNHEPELIKLLEFVDVAKSGNDSTLGIKAYFAIQEINQKGQKRLLEIQPLLGKFESLEKTAIEIGNIRKTQQIQVDDKNRVAKVISDFLEYERILKEVKEKDSVIAQTKTNSEDINKRLGELNRTEIELRGQFETVLRQLEELATKKAKIPELKAEFENINNLIQKTEKELNDIKGQADKKEKEKRELESTITNLQRIIKEISDAVYPQISKAENLEISELVQKLEGSEQSLSDENTILKSLNTTIKQQETLNQTISDFIKAGLSIVDERQSSSCPLCEQVYGSYNALVEKITNNKALDETLKILLAQKSKSVLRISELNANIKQSREQLSSIYNHQLDRLSAKIQEERQLLKSLRQNIKDVEVELNFLKDKNEIQKLDLKGMSFEIFEKQIDQDIIETNKVRDIINPKLSTNRKALEEAHERLVFLNKQIDLFIQENENLINNEKYVSVREWFNEFLPDQEINKELLLQRDSSLTLSISQFTISLRETYERNDTLNRELTSFKKENLLQEKLDLEKLIYENNAKLTAYNYFLKDNLNIDSSQMDEMALSNLIEEKQAKYKTELEHTRSLQLEYQKLEKYSEIVWPFLQSESAKMKLTNAIEEVNFLEQKVEPVLKTECDNARTYLENLIKHFFHEELINKLYRKIDPHPYFKSVKFKANFDFDHPRLDVFVENTKNEMLLIPNLYFSTAQINILSLSLFLATALNSKVYNCIFIDDPIQSMDSVNVLSTIDLLRSIVLNEGKQIILSTHDENFHNLLKKKMPPELFQSKFLELESFGKLKK</sequence>
<dbReference type="InterPro" id="IPR027417">
    <property type="entry name" value="P-loop_NTPase"/>
</dbReference>
<name>A0ABT6YHR3_9BACT</name>
<organism evidence="3 4">
    <name type="scientific">Flectobacillus longus</name>
    <dbReference type="NCBI Taxonomy" id="2984207"/>
    <lineage>
        <taxon>Bacteria</taxon>
        <taxon>Pseudomonadati</taxon>
        <taxon>Bacteroidota</taxon>
        <taxon>Cytophagia</taxon>
        <taxon>Cytophagales</taxon>
        <taxon>Flectobacillaceae</taxon>
        <taxon>Flectobacillus</taxon>
    </lineage>
</organism>
<evidence type="ECO:0000256" key="1">
    <source>
        <dbReference type="SAM" id="Coils"/>
    </source>
</evidence>
<protein>
    <submittedName>
        <fullName evidence="3">AAA family ATPase</fullName>
    </submittedName>
</protein>
<feature type="coiled-coil region" evidence="1">
    <location>
        <begin position="673"/>
        <end position="700"/>
    </location>
</feature>
<dbReference type="RefSeq" id="WP_283368451.1">
    <property type="nucleotide sequence ID" value="NZ_JASHID010000002.1"/>
</dbReference>
<dbReference type="Gene3D" id="1.10.287.510">
    <property type="entry name" value="Helix hairpin bin"/>
    <property type="match status" value="1"/>
</dbReference>
<dbReference type="Proteomes" id="UP001236569">
    <property type="component" value="Unassembled WGS sequence"/>
</dbReference>
<accession>A0ABT6YHR3</accession>
<feature type="coiled-coil region" evidence="1">
    <location>
        <begin position="406"/>
        <end position="461"/>
    </location>
</feature>
<evidence type="ECO:0000313" key="4">
    <source>
        <dbReference type="Proteomes" id="UP001236569"/>
    </source>
</evidence>
<reference evidence="3 4" key="1">
    <citation type="submission" date="2023-05" db="EMBL/GenBank/DDBJ databases">
        <title>Novel species of genus Flectobacillus isolated from stream in China.</title>
        <authorList>
            <person name="Lu H."/>
        </authorList>
    </citation>
    <scope>NUCLEOTIDE SEQUENCE [LARGE SCALE GENOMIC DNA]</scope>
    <source>
        <strain evidence="3 4">DC10W</strain>
    </source>
</reference>
<proteinExistence type="predicted"/>
<dbReference type="PANTHER" id="PTHR32114:SF2">
    <property type="entry name" value="ABC TRANSPORTER ABCH.3"/>
    <property type="match status" value="1"/>
</dbReference>
<evidence type="ECO:0000259" key="2">
    <source>
        <dbReference type="Pfam" id="PF13476"/>
    </source>
</evidence>
<comment type="caution">
    <text evidence="3">The sequence shown here is derived from an EMBL/GenBank/DDBJ whole genome shotgun (WGS) entry which is preliminary data.</text>
</comment>
<dbReference type="Pfam" id="PF13476">
    <property type="entry name" value="AAA_23"/>
    <property type="match status" value="1"/>
</dbReference>
<dbReference type="SUPFAM" id="SSF52540">
    <property type="entry name" value="P-loop containing nucleoside triphosphate hydrolases"/>
    <property type="match status" value="1"/>
</dbReference>
<dbReference type="EMBL" id="JASHID010000002">
    <property type="protein sequence ID" value="MDI9863120.1"/>
    <property type="molecule type" value="Genomic_DNA"/>
</dbReference>
<evidence type="ECO:0000313" key="3">
    <source>
        <dbReference type="EMBL" id="MDI9863120.1"/>
    </source>
</evidence>
<keyword evidence="4" id="KW-1185">Reference proteome</keyword>
<feature type="coiled-coil region" evidence="1">
    <location>
        <begin position="594"/>
        <end position="635"/>
    </location>
</feature>